<dbReference type="GO" id="GO:0016757">
    <property type="term" value="F:glycosyltransferase activity"/>
    <property type="evidence" value="ECO:0007669"/>
    <property type="project" value="UniProtKB-KW"/>
</dbReference>
<comment type="caution">
    <text evidence="3">The sequence shown here is derived from an EMBL/GenBank/DDBJ whole genome shotgun (WGS) entry which is preliminary data.</text>
</comment>
<dbReference type="EC" id="2.4.-.-" evidence="3"/>
<dbReference type="SUPFAM" id="SSF53756">
    <property type="entry name" value="UDP-Glycosyltransferase/glycogen phosphorylase"/>
    <property type="match status" value="1"/>
</dbReference>
<keyword evidence="4" id="KW-1185">Reference proteome</keyword>
<organism evidence="3 4">
    <name type="scientific">Paeniroseomonas aquatica</name>
    <dbReference type="NCBI Taxonomy" id="373043"/>
    <lineage>
        <taxon>Bacteria</taxon>
        <taxon>Pseudomonadati</taxon>
        <taxon>Pseudomonadota</taxon>
        <taxon>Alphaproteobacteria</taxon>
        <taxon>Acetobacterales</taxon>
        <taxon>Acetobacteraceae</taxon>
        <taxon>Paeniroseomonas</taxon>
    </lineage>
</organism>
<reference evidence="4" key="1">
    <citation type="journal article" date="2019" name="Int. J. Syst. Evol. Microbiol.">
        <title>The Global Catalogue of Microorganisms (GCM) 10K type strain sequencing project: providing services to taxonomists for standard genome sequencing and annotation.</title>
        <authorList>
            <consortium name="The Broad Institute Genomics Platform"/>
            <consortium name="The Broad Institute Genome Sequencing Center for Infectious Disease"/>
            <person name="Wu L."/>
            <person name="Ma J."/>
        </authorList>
    </citation>
    <scope>NUCLEOTIDE SEQUENCE [LARGE SCALE GENOMIC DNA]</scope>
    <source>
        <strain evidence="4">CECT 7131</strain>
    </source>
</reference>
<dbReference type="Gene3D" id="3.40.50.2000">
    <property type="entry name" value="Glycogen Phosphorylase B"/>
    <property type="match status" value="2"/>
</dbReference>
<name>A0ABT8AF98_9PROT</name>
<keyword evidence="3" id="KW-0808">Transferase</keyword>
<evidence type="ECO:0000313" key="3">
    <source>
        <dbReference type="EMBL" id="MDN3568492.1"/>
    </source>
</evidence>
<evidence type="ECO:0000313" key="4">
    <source>
        <dbReference type="Proteomes" id="UP001529369"/>
    </source>
</evidence>
<dbReference type="CDD" id="cd03801">
    <property type="entry name" value="GT4_PimA-like"/>
    <property type="match status" value="1"/>
</dbReference>
<dbReference type="Proteomes" id="UP001529369">
    <property type="component" value="Unassembled WGS sequence"/>
</dbReference>
<dbReference type="PANTHER" id="PTHR12526:SF630">
    <property type="entry name" value="GLYCOSYLTRANSFERASE"/>
    <property type="match status" value="1"/>
</dbReference>
<evidence type="ECO:0000259" key="2">
    <source>
        <dbReference type="Pfam" id="PF13439"/>
    </source>
</evidence>
<dbReference type="Pfam" id="PF00534">
    <property type="entry name" value="Glycos_transf_1"/>
    <property type="match status" value="1"/>
</dbReference>
<gene>
    <name evidence="3" type="ORF">QWZ14_29290</name>
</gene>
<sequence length="381" mass="41599">MGINTRSVFEPPARLKILHVINHTRRANGNVCAMVDLACTQAAQGHDVSICSAGGDFDELFTIFGIRHLKVDQNRKPKINLVKALWSLRRVILNVKPDIVHAHMMTSAMLAAALCVLKKPKLVTTVHNEFEKSAVLMRVGDRVIGVSEVVTQSMIRRGVPKNKIRTVLNGTVNSPRFSSILPSPRTLPSPAIIFVGGLHPRKGVDDLIKAHGILLESCPRAHLFIIGGGPHEHEYRKLADTISESQITFCGHSNDPREFLLAGDIFVLPSHADPAPLVLSEARAAGCAIVATDVGGIPEMLENGKAGVLVQPKRPDLLAAALVRLLKDPQYLAEMRAKSQINISRLKLDRVSQQTVAVYQEILADGWFGRFKRFASVSTAS</sequence>
<dbReference type="EMBL" id="JAUFPN010000270">
    <property type="protein sequence ID" value="MDN3568492.1"/>
    <property type="molecule type" value="Genomic_DNA"/>
</dbReference>
<evidence type="ECO:0000259" key="1">
    <source>
        <dbReference type="Pfam" id="PF00534"/>
    </source>
</evidence>
<feature type="domain" description="Glycosyltransferase subfamily 4-like N-terminal" evidence="2">
    <location>
        <begin position="35"/>
        <end position="170"/>
    </location>
</feature>
<accession>A0ABT8AF98</accession>
<dbReference type="InterPro" id="IPR001296">
    <property type="entry name" value="Glyco_trans_1"/>
</dbReference>
<protein>
    <submittedName>
        <fullName evidence="3">Glycosyltransferase family 4 protein</fullName>
        <ecNumber evidence="3">2.4.-.-</ecNumber>
    </submittedName>
</protein>
<dbReference type="RefSeq" id="WP_290320603.1">
    <property type="nucleotide sequence ID" value="NZ_JAUFPN010000270.1"/>
</dbReference>
<feature type="domain" description="Glycosyl transferase family 1" evidence="1">
    <location>
        <begin position="189"/>
        <end position="338"/>
    </location>
</feature>
<dbReference type="InterPro" id="IPR028098">
    <property type="entry name" value="Glyco_trans_4-like_N"/>
</dbReference>
<dbReference type="PANTHER" id="PTHR12526">
    <property type="entry name" value="GLYCOSYLTRANSFERASE"/>
    <property type="match status" value="1"/>
</dbReference>
<keyword evidence="3" id="KW-0328">Glycosyltransferase</keyword>
<proteinExistence type="predicted"/>
<dbReference type="Pfam" id="PF13439">
    <property type="entry name" value="Glyco_transf_4"/>
    <property type="match status" value="1"/>
</dbReference>